<comment type="similarity">
    <text evidence="2 8">Belongs to the Casparian strip membrane proteins (CASP) family.</text>
</comment>
<feature type="compositionally biased region" description="Basic and acidic residues" evidence="9">
    <location>
        <begin position="64"/>
        <end position="81"/>
    </location>
</feature>
<comment type="subunit">
    <text evidence="3 8">Homodimer and heterodimers.</text>
</comment>
<name>A0A9D4WQ72_PEA</name>
<keyword evidence="4 8" id="KW-1003">Cell membrane</keyword>
<feature type="region of interest" description="Disordered" evidence="9">
    <location>
        <begin position="1"/>
        <end position="56"/>
    </location>
</feature>
<accession>A0A9D4WQ72</accession>
<dbReference type="GO" id="GO:0005886">
    <property type="term" value="C:plasma membrane"/>
    <property type="evidence" value="ECO:0007669"/>
    <property type="project" value="UniProtKB-SubCell"/>
</dbReference>
<evidence type="ECO:0000256" key="7">
    <source>
        <dbReference type="ARBA" id="ARBA00023136"/>
    </source>
</evidence>
<dbReference type="EMBL" id="JAMSHJ010000005">
    <property type="protein sequence ID" value="KAI5407053.1"/>
    <property type="molecule type" value="Genomic_DNA"/>
</dbReference>
<evidence type="ECO:0000259" key="10">
    <source>
        <dbReference type="Pfam" id="PF04535"/>
    </source>
</evidence>
<dbReference type="PANTHER" id="PTHR33573:SF50">
    <property type="entry name" value="CASP-LIKE PROTEIN 4A3"/>
    <property type="match status" value="1"/>
</dbReference>
<feature type="region of interest" description="Disordered" evidence="9">
    <location>
        <begin position="64"/>
        <end position="83"/>
    </location>
</feature>
<evidence type="ECO:0000256" key="5">
    <source>
        <dbReference type="ARBA" id="ARBA00022692"/>
    </source>
</evidence>
<comment type="caution">
    <text evidence="11">The sequence shown here is derived from an EMBL/GenBank/DDBJ whole genome shotgun (WGS) entry which is preliminary data.</text>
</comment>
<evidence type="ECO:0000256" key="4">
    <source>
        <dbReference type="ARBA" id="ARBA00022475"/>
    </source>
</evidence>
<feature type="compositionally biased region" description="Basic and acidic residues" evidence="9">
    <location>
        <begin position="105"/>
        <end position="115"/>
    </location>
</feature>
<evidence type="ECO:0000256" key="8">
    <source>
        <dbReference type="RuleBase" id="RU361233"/>
    </source>
</evidence>
<dbReference type="OrthoDB" id="672180at2759"/>
<proteinExistence type="inferred from homology"/>
<feature type="region of interest" description="Disordered" evidence="9">
    <location>
        <begin position="89"/>
        <end position="125"/>
    </location>
</feature>
<evidence type="ECO:0000256" key="9">
    <source>
        <dbReference type="SAM" id="MobiDB-lite"/>
    </source>
</evidence>
<feature type="compositionally biased region" description="Polar residues" evidence="9">
    <location>
        <begin position="15"/>
        <end position="24"/>
    </location>
</feature>
<sequence>MATTTTAPAMKKSWSRGSDSTQFESPARFCSPLRWDATDSPEYRSPENSPGKMVENSMAVITVDKPKHISQEKLPDQRKLPPENTVAVFTRSEREEPQRQATKVETAEKGGERRPKPAPISSTAEEVTRKAGLGFRLCEVVVCLISFSVMAANKTQGWSGDSYDRYKEYRYCLSMNVIGFAYSGLQACDLAFQLVTGKHMISHHLRHHFQFFMDQVVAYLLISASSSAATRVDDWQSNWGKDEFTEMATVSVGMSFLAFVAFAMSSLISGYILCNGRNSM</sequence>
<protein>
    <recommendedName>
        <fullName evidence="8">CASP-like protein</fullName>
    </recommendedName>
</protein>
<feature type="transmembrane region" description="Helical" evidence="8">
    <location>
        <begin position="252"/>
        <end position="274"/>
    </location>
</feature>
<evidence type="ECO:0000256" key="6">
    <source>
        <dbReference type="ARBA" id="ARBA00022989"/>
    </source>
</evidence>
<keyword evidence="12" id="KW-1185">Reference proteome</keyword>
<dbReference type="PANTHER" id="PTHR33573">
    <property type="entry name" value="CASP-LIKE PROTEIN 4A4"/>
    <property type="match status" value="1"/>
</dbReference>
<comment type="caution">
    <text evidence="8">Lacks conserved residue(s) required for the propagation of feature annotation.</text>
</comment>
<dbReference type="AlphaFoldDB" id="A0A9D4WQ72"/>
<keyword evidence="6 8" id="KW-1133">Transmembrane helix</keyword>
<keyword evidence="7 8" id="KW-0472">Membrane</keyword>
<organism evidence="11 12">
    <name type="scientific">Pisum sativum</name>
    <name type="common">Garden pea</name>
    <name type="synonym">Lathyrus oleraceus</name>
    <dbReference type="NCBI Taxonomy" id="3888"/>
    <lineage>
        <taxon>Eukaryota</taxon>
        <taxon>Viridiplantae</taxon>
        <taxon>Streptophyta</taxon>
        <taxon>Embryophyta</taxon>
        <taxon>Tracheophyta</taxon>
        <taxon>Spermatophyta</taxon>
        <taxon>Magnoliopsida</taxon>
        <taxon>eudicotyledons</taxon>
        <taxon>Gunneridae</taxon>
        <taxon>Pentapetalae</taxon>
        <taxon>rosids</taxon>
        <taxon>fabids</taxon>
        <taxon>Fabales</taxon>
        <taxon>Fabaceae</taxon>
        <taxon>Papilionoideae</taxon>
        <taxon>50 kb inversion clade</taxon>
        <taxon>NPAAA clade</taxon>
        <taxon>Hologalegina</taxon>
        <taxon>IRL clade</taxon>
        <taxon>Fabeae</taxon>
        <taxon>Lathyrus</taxon>
    </lineage>
</organism>
<comment type="subcellular location">
    <subcellularLocation>
        <location evidence="1 8">Cell membrane</location>
        <topology evidence="1 8">Multi-pass membrane protein</topology>
    </subcellularLocation>
</comment>
<dbReference type="InterPro" id="IPR006702">
    <property type="entry name" value="CASP_dom"/>
</dbReference>
<gene>
    <name evidence="11" type="ORF">KIW84_053350</name>
</gene>
<feature type="transmembrane region" description="Helical" evidence="8">
    <location>
        <begin position="173"/>
        <end position="195"/>
    </location>
</feature>
<dbReference type="Gramene" id="Psat05G0335000-T1">
    <property type="protein sequence ID" value="KAI5407053.1"/>
    <property type="gene ID" value="KIW84_053350"/>
</dbReference>
<dbReference type="Pfam" id="PF04535">
    <property type="entry name" value="CASP_dom"/>
    <property type="match status" value="1"/>
</dbReference>
<reference evidence="11 12" key="1">
    <citation type="journal article" date="2022" name="Nat. Genet.">
        <title>Improved pea reference genome and pan-genome highlight genomic features and evolutionary characteristics.</title>
        <authorList>
            <person name="Yang T."/>
            <person name="Liu R."/>
            <person name="Luo Y."/>
            <person name="Hu S."/>
            <person name="Wang D."/>
            <person name="Wang C."/>
            <person name="Pandey M.K."/>
            <person name="Ge S."/>
            <person name="Xu Q."/>
            <person name="Li N."/>
            <person name="Li G."/>
            <person name="Huang Y."/>
            <person name="Saxena R.K."/>
            <person name="Ji Y."/>
            <person name="Li M."/>
            <person name="Yan X."/>
            <person name="He Y."/>
            <person name="Liu Y."/>
            <person name="Wang X."/>
            <person name="Xiang C."/>
            <person name="Varshney R.K."/>
            <person name="Ding H."/>
            <person name="Gao S."/>
            <person name="Zong X."/>
        </authorList>
    </citation>
    <scope>NUCLEOTIDE SEQUENCE [LARGE SCALE GENOMIC DNA]</scope>
    <source>
        <strain evidence="11 12">cv. Zhongwan 6</strain>
    </source>
</reference>
<evidence type="ECO:0000313" key="11">
    <source>
        <dbReference type="EMBL" id="KAI5407053.1"/>
    </source>
</evidence>
<keyword evidence="5 8" id="KW-0812">Transmembrane</keyword>
<dbReference type="Proteomes" id="UP001058974">
    <property type="component" value="Chromosome 5"/>
</dbReference>
<evidence type="ECO:0000256" key="3">
    <source>
        <dbReference type="ARBA" id="ARBA00011489"/>
    </source>
</evidence>
<feature type="domain" description="Casparian strip membrane protein" evidence="10">
    <location>
        <begin position="128"/>
        <end position="261"/>
    </location>
</feature>
<evidence type="ECO:0000256" key="2">
    <source>
        <dbReference type="ARBA" id="ARBA00007651"/>
    </source>
</evidence>
<evidence type="ECO:0000256" key="1">
    <source>
        <dbReference type="ARBA" id="ARBA00004651"/>
    </source>
</evidence>
<evidence type="ECO:0000313" key="12">
    <source>
        <dbReference type="Proteomes" id="UP001058974"/>
    </source>
</evidence>